<dbReference type="Pfam" id="PF01535">
    <property type="entry name" value="PPR"/>
    <property type="match status" value="5"/>
</dbReference>
<evidence type="ECO:0000313" key="5">
    <source>
        <dbReference type="Proteomes" id="UP000663760"/>
    </source>
</evidence>
<dbReference type="EMBL" id="LR746267">
    <property type="protein sequence ID" value="CAA7395449.1"/>
    <property type="molecule type" value="Genomic_DNA"/>
</dbReference>
<dbReference type="InterPro" id="IPR046960">
    <property type="entry name" value="PPR_At4g14850-like_plant"/>
</dbReference>
<dbReference type="GO" id="GO:0003723">
    <property type="term" value="F:RNA binding"/>
    <property type="evidence" value="ECO:0007669"/>
    <property type="project" value="InterPro"/>
</dbReference>
<feature type="compositionally biased region" description="Low complexity" evidence="3">
    <location>
        <begin position="24"/>
        <end position="36"/>
    </location>
</feature>
<dbReference type="OrthoDB" id="785341at2759"/>
<organism evidence="4 5">
    <name type="scientific">Spirodela intermedia</name>
    <name type="common">Intermediate duckweed</name>
    <dbReference type="NCBI Taxonomy" id="51605"/>
    <lineage>
        <taxon>Eukaryota</taxon>
        <taxon>Viridiplantae</taxon>
        <taxon>Streptophyta</taxon>
        <taxon>Embryophyta</taxon>
        <taxon>Tracheophyta</taxon>
        <taxon>Spermatophyta</taxon>
        <taxon>Magnoliopsida</taxon>
        <taxon>Liliopsida</taxon>
        <taxon>Araceae</taxon>
        <taxon>Lemnoideae</taxon>
        <taxon>Spirodela</taxon>
    </lineage>
</organism>
<protein>
    <submittedName>
        <fullName evidence="4">Uncharacterized protein</fullName>
    </submittedName>
</protein>
<feature type="repeat" description="PPR" evidence="2">
    <location>
        <begin position="529"/>
        <end position="563"/>
    </location>
</feature>
<gene>
    <name evidence="4" type="ORF">SI8410_04006110</name>
</gene>
<dbReference type="InterPro" id="IPR011990">
    <property type="entry name" value="TPR-like_helical_dom_sf"/>
</dbReference>
<evidence type="ECO:0000256" key="1">
    <source>
        <dbReference type="ARBA" id="ARBA00022737"/>
    </source>
</evidence>
<feature type="region of interest" description="Disordered" evidence="3">
    <location>
        <begin position="1"/>
        <end position="58"/>
    </location>
</feature>
<evidence type="ECO:0000256" key="3">
    <source>
        <dbReference type="SAM" id="MobiDB-lite"/>
    </source>
</evidence>
<keyword evidence="1" id="KW-0677">Repeat</keyword>
<dbReference type="AlphaFoldDB" id="A0A7I8KCC9"/>
<dbReference type="PROSITE" id="PS51375">
    <property type="entry name" value="PPR"/>
    <property type="match status" value="2"/>
</dbReference>
<dbReference type="InterPro" id="IPR046848">
    <property type="entry name" value="E_motif"/>
</dbReference>
<dbReference type="GO" id="GO:0009451">
    <property type="term" value="P:RNA modification"/>
    <property type="evidence" value="ECO:0007669"/>
    <property type="project" value="InterPro"/>
</dbReference>
<evidence type="ECO:0000313" key="4">
    <source>
        <dbReference type="EMBL" id="CAA7395449.1"/>
    </source>
</evidence>
<dbReference type="FunFam" id="1.25.40.10:FF:000090">
    <property type="entry name" value="Pentatricopeptide repeat-containing protein, chloroplastic"/>
    <property type="match status" value="1"/>
</dbReference>
<accession>A0A7I8KCC9</accession>
<sequence length="774" mass="84995">MAISALPPFSSPPCSHLIPRRGYSPSTSTPSNPLNSFQKTLFSRNPRHPESSDPAPEGNLSLLGDWPRLLQISIGSKNLHLGLAVHGFLVKSASQTDVFPGNNLINMYSKFGSLDDAQAVFDDMPMRNTITWTSLIGGYALVEDLSSVLRNSRLMHQLGERFNGHTCAIVLQACRGQEDCIIGKQVHGFCVKTGDETNVVVGTSLASMYLRCGRPDEAERVLDAVVDVDVRCLNLMISEYGKMGDETRAFRAFCDLRYYYDLEPDEYTFTNIISSCDGGGADLGRQLHGLAVRCGAVWDLSVGNAIITMYGKHGLSEDAERMFQGMRRTNLVSWTALMSSLVKNGLHLRAVHRFVELLELSLPLDSSSLATAVDACAHIKDMALVNRIHGVMVKLGFLSDSYVPTALVDAYAKCGNIKAAWQVFKNLSRPNAAVCNAILRGGSDEEDPLALFNWMRHNGIQPDWITCTRILSSVADQASMVRGRSLHGYAVKSGFEGDINVGNSLISMYAKCGSMEDALQKFGDMASHDCVSWNSLISGLAAHGKGKEAVILMEKMEMEGLKPDETTLVSVLQSCSYSGLFHTGFSIYHDMEKKYGIKPSLDHQVCMVDLLGRSGDTSGAMELVEQGGFSDSPLLWRTLVNVCKINDDTRLGILAAERLIRLAPDDAGSYVLVCNLYAEAGMLVKAAEVRVSLHNRGMRKEAGHSWIEIDREVHKFIANESNHKESVEIQDVLDRLSNQMKDKDIIQLSTLDSHLFGVVGSCDHGSYDILQDRC</sequence>
<dbReference type="NCBIfam" id="TIGR00756">
    <property type="entry name" value="PPR"/>
    <property type="match status" value="3"/>
</dbReference>
<dbReference type="Pfam" id="PF13041">
    <property type="entry name" value="PPR_2"/>
    <property type="match status" value="1"/>
</dbReference>
<keyword evidence="5" id="KW-1185">Reference proteome</keyword>
<dbReference type="Gene3D" id="1.25.40.10">
    <property type="entry name" value="Tetratricopeptide repeat domain"/>
    <property type="match status" value="4"/>
</dbReference>
<dbReference type="InterPro" id="IPR002885">
    <property type="entry name" value="PPR_rpt"/>
</dbReference>
<dbReference type="Proteomes" id="UP000663760">
    <property type="component" value="Chromosome 4"/>
</dbReference>
<name>A0A7I8KCC9_SPIIN</name>
<dbReference type="PANTHER" id="PTHR47926">
    <property type="entry name" value="PENTATRICOPEPTIDE REPEAT-CONTAINING PROTEIN"/>
    <property type="match status" value="1"/>
</dbReference>
<reference evidence="4" key="1">
    <citation type="submission" date="2020-02" db="EMBL/GenBank/DDBJ databases">
        <authorList>
            <person name="Scholz U."/>
            <person name="Mascher M."/>
            <person name="Fiebig A."/>
        </authorList>
    </citation>
    <scope>NUCLEOTIDE SEQUENCE</scope>
</reference>
<proteinExistence type="predicted"/>
<dbReference type="Pfam" id="PF20431">
    <property type="entry name" value="E_motif"/>
    <property type="match status" value="1"/>
</dbReference>
<evidence type="ECO:0000256" key="2">
    <source>
        <dbReference type="PROSITE-ProRule" id="PRU00708"/>
    </source>
</evidence>
<feature type="repeat" description="PPR" evidence="2">
    <location>
        <begin position="299"/>
        <end position="333"/>
    </location>
</feature>